<accession>A0ABQ1N0Q9</accession>
<name>A0ABQ1N0Q9_9BACT</name>
<evidence type="ECO:0000313" key="2">
    <source>
        <dbReference type="Proteomes" id="UP000635885"/>
    </source>
</evidence>
<protein>
    <recommendedName>
        <fullName evidence="3">IPT/TIG domain-containing protein</fullName>
    </recommendedName>
</protein>
<organism evidence="1 2">
    <name type="scientific">Belliella aquatica</name>
    <dbReference type="NCBI Taxonomy" id="1323734"/>
    <lineage>
        <taxon>Bacteria</taxon>
        <taxon>Pseudomonadati</taxon>
        <taxon>Bacteroidota</taxon>
        <taxon>Cytophagia</taxon>
        <taxon>Cytophagales</taxon>
        <taxon>Cyclobacteriaceae</taxon>
        <taxon>Belliella</taxon>
    </lineage>
</organism>
<evidence type="ECO:0008006" key="3">
    <source>
        <dbReference type="Google" id="ProtNLM"/>
    </source>
</evidence>
<sequence length="310" mass="35052">MEKFKIIFSLTLVILLGSCDTDSEIIFDNPQFSPALIKSIDNNGVVFTADVFDLGSIPIEEYGFFYSSFEQPRENNSEKLSFTGNPSSSFSAIAEHSMAQNTLYYVNAYIKTSKGYVFSEVVRFNSKGSKGFSIESKEIPNPLYFIDTITVRGSNFSRLLRNYEVKVGGAIGTVVEANNSYFKFLFPSQFSYTLPSPNDIANFQIKILDKVENFSEPISFREPVFISNPQIVYNIGDIVEIKGDYLLSKSISITILDGHDREIIVTPTSANQTSIKFLRDFNITTDNPVVRIRIRDKDYNRDDLFTLSKD</sequence>
<reference evidence="2" key="1">
    <citation type="journal article" date="2019" name="Int. J. Syst. Evol. Microbiol.">
        <title>The Global Catalogue of Microorganisms (GCM) 10K type strain sequencing project: providing services to taxonomists for standard genome sequencing and annotation.</title>
        <authorList>
            <consortium name="The Broad Institute Genomics Platform"/>
            <consortium name="The Broad Institute Genome Sequencing Center for Infectious Disease"/>
            <person name="Wu L."/>
            <person name="Ma J."/>
        </authorList>
    </citation>
    <scope>NUCLEOTIDE SEQUENCE [LARGE SCALE GENOMIC DNA]</scope>
    <source>
        <strain evidence="2">CGMCC 1.12479</strain>
    </source>
</reference>
<dbReference type="PROSITE" id="PS51257">
    <property type="entry name" value="PROKAR_LIPOPROTEIN"/>
    <property type="match status" value="1"/>
</dbReference>
<proteinExistence type="predicted"/>
<gene>
    <name evidence="1" type="ORF">GCM10010993_31310</name>
</gene>
<dbReference type="RefSeq" id="WP_188444047.1">
    <property type="nucleotide sequence ID" value="NZ_BMFD01000015.1"/>
</dbReference>
<dbReference type="EMBL" id="BMFD01000015">
    <property type="protein sequence ID" value="GGC50545.1"/>
    <property type="molecule type" value="Genomic_DNA"/>
</dbReference>
<comment type="caution">
    <text evidence="1">The sequence shown here is derived from an EMBL/GenBank/DDBJ whole genome shotgun (WGS) entry which is preliminary data.</text>
</comment>
<keyword evidence="2" id="KW-1185">Reference proteome</keyword>
<dbReference type="Proteomes" id="UP000635885">
    <property type="component" value="Unassembled WGS sequence"/>
</dbReference>
<evidence type="ECO:0000313" key="1">
    <source>
        <dbReference type="EMBL" id="GGC50545.1"/>
    </source>
</evidence>